<dbReference type="Proteomes" id="UP001199363">
    <property type="component" value="Unassembled WGS sequence"/>
</dbReference>
<keyword evidence="1 8" id="KW-0808">Transferase</keyword>
<dbReference type="RefSeq" id="WP_057251023.1">
    <property type="nucleotide sequence ID" value="NZ_CYZI01000058.1"/>
</dbReference>
<gene>
    <name evidence="8" type="primary">menD_2</name>
    <name evidence="8" type="ORF">ERS852457_04175</name>
    <name evidence="9" type="ORF">LI282_15975</name>
</gene>
<dbReference type="EMBL" id="CYZI01000058">
    <property type="protein sequence ID" value="CUP47737.1"/>
    <property type="molecule type" value="Genomic_DNA"/>
</dbReference>
<dbReference type="PANTHER" id="PTHR42916">
    <property type="entry name" value="2-SUCCINYL-5-ENOLPYRUVYL-6-HYDROXY-3-CYCLOHEXENE-1-CARBOXYLATE SYNTHASE"/>
    <property type="match status" value="1"/>
</dbReference>
<accession>A0A174NLH9</accession>
<feature type="domain" description="Thiamine pyrophosphate enzyme N-terminal TPP-binding" evidence="7">
    <location>
        <begin position="13"/>
        <end position="122"/>
    </location>
</feature>
<dbReference type="Pfam" id="PF02776">
    <property type="entry name" value="TPP_enzyme_N"/>
    <property type="match status" value="1"/>
</dbReference>
<dbReference type="GO" id="GO:0046872">
    <property type="term" value="F:metal ion binding"/>
    <property type="evidence" value="ECO:0007669"/>
    <property type="project" value="UniProtKB-KW"/>
</dbReference>
<evidence type="ECO:0000256" key="3">
    <source>
        <dbReference type="ARBA" id="ARBA00022842"/>
    </source>
</evidence>
<dbReference type="PIRSF" id="PIRSF004983">
    <property type="entry name" value="MenD"/>
    <property type="match status" value="1"/>
</dbReference>
<evidence type="ECO:0000256" key="1">
    <source>
        <dbReference type="ARBA" id="ARBA00022679"/>
    </source>
</evidence>
<dbReference type="GO" id="GO:0070204">
    <property type="term" value="F:2-succinyl-5-enolpyruvyl-6-hydroxy-3-cyclohexene-1-carboxylic-acid synthase activity"/>
    <property type="evidence" value="ECO:0007669"/>
    <property type="project" value="UniProtKB-EC"/>
</dbReference>
<protein>
    <submittedName>
        <fullName evidence="9">2-succinyl-5-enolpyruvyl-6-hydroxy-3-cyclohexene-1-carboxylate synthase</fullName>
    </submittedName>
    <submittedName>
        <fullName evidence="8">Thiamine pyrophosphate TPP-binding domain-containing protein</fullName>
        <ecNumber evidence="8">2.2.1.9</ecNumber>
    </submittedName>
</protein>
<dbReference type="PANTHER" id="PTHR42916:SF1">
    <property type="entry name" value="PROTEIN PHYLLO, CHLOROPLASTIC"/>
    <property type="match status" value="1"/>
</dbReference>
<keyword evidence="5" id="KW-0464">Manganese</keyword>
<proteinExistence type="predicted"/>
<keyword evidence="3" id="KW-0460">Magnesium</keyword>
<evidence type="ECO:0000313" key="9">
    <source>
        <dbReference type="EMBL" id="MCB7282526.1"/>
    </source>
</evidence>
<dbReference type="InterPro" id="IPR004433">
    <property type="entry name" value="MenaQ_synth_MenD"/>
</dbReference>
<reference evidence="8 10" key="1">
    <citation type="submission" date="2015-09" db="EMBL/GenBank/DDBJ databases">
        <authorList>
            <consortium name="Pathogen Informatics"/>
        </authorList>
    </citation>
    <scope>NUCLEOTIDE SEQUENCE [LARGE SCALE GENOMIC DNA]</scope>
    <source>
        <strain evidence="8 10">2789STDY5834842</strain>
    </source>
</reference>
<dbReference type="Gene3D" id="3.40.50.970">
    <property type="match status" value="2"/>
</dbReference>
<reference evidence="9" key="2">
    <citation type="submission" date="2021-10" db="EMBL/GenBank/DDBJ databases">
        <title>Collection of gut derived symbiotic bacterial strains cultured from healthy donors.</title>
        <authorList>
            <person name="Lin H."/>
            <person name="Littmann E."/>
            <person name="Kohout C."/>
            <person name="Pamer E.G."/>
        </authorList>
    </citation>
    <scope>NUCLEOTIDE SEQUENCE</scope>
    <source>
        <strain evidence="9">DFI.1.167</strain>
    </source>
</reference>
<dbReference type="GO" id="GO:0009234">
    <property type="term" value="P:menaquinone biosynthetic process"/>
    <property type="evidence" value="ECO:0007669"/>
    <property type="project" value="InterPro"/>
</dbReference>
<evidence type="ECO:0000256" key="5">
    <source>
        <dbReference type="ARBA" id="ARBA00023211"/>
    </source>
</evidence>
<feature type="domain" description="Thiamine pyrophosphate enzyme TPP-binding" evidence="6">
    <location>
        <begin position="394"/>
        <end position="530"/>
    </location>
</feature>
<keyword evidence="4" id="KW-0786">Thiamine pyrophosphate</keyword>
<sequence length="577" mass="64574">MNSKYYTAERNIQIVIYLLKAHGIKRVIASPGATDVSLVASIQNDPYFEMYSCVDERSAAYMACGMVAEMKEPVVITCTGATSSRNYMPGLTEAYYRQLPILAITCCRSNVNVGHYVDQVTDRSNLPNDIALESVYAQTIHSPEDEWDVMVKVNKAILGLKSNGGGPCHINLATVYDKDFSVKEIAPIRVIQRYMLQDVMPSIPQGKVGIFVGAHDKMDVGLLDAIDTFCSIYNGAVFCDQTSNYKGAYRVLFPLITEQCSVSQGETGLDLIIHIGHVSNCVLKAKEMWRVNPDGIIRDTFRKTTKVFQMTELEFFSAYIHGKKTQSNTTYAEWKGKYESLLNAMPELPFSNMWIAQKLSKEIPEKAVIHMGIRNSIRSWNYFEVPDSVLGYCNTGGFGIDGGVSSMIGASLVQPKKLFFGFFGDLLFFYDMNSIGNRDIKGNVRILVVNNGLGQEFKNYSCYSSMFGDDTDKFIAAKGHFGNQSKTLVRSYAENLGFEYLTASNKDEFEAVYKRFLVTENTGKPMFFEVFTNTKEESEAFEMITTLTKTSKIMRQGMKLAEAPAMSGIKKIIKSHL</sequence>
<dbReference type="GO" id="GO:0030976">
    <property type="term" value="F:thiamine pyrophosphate binding"/>
    <property type="evidence" value="ECO:0007669"/>
    <property type="project" value="InterPro"/>
</dbReference>
<dbReference type="InterPro" id="IPR012001">
    <property type="entry name" value="Thiamin_PyroP_enz_TPP-bd_dom"/>
</dbReference>
<dbReference type="AlphaFoldDB" id="A0A174NLH9"/>
<organism evidence="8 10">
    <name type="scientific">Phocaeicola vulgatus</name>
    <name type="common">Bacteroides vulgatus</name>
    <dbReference type="NCBI Taxonomy" id="821"/>
    <lineage>
        <taxon>Bacteria</taxon>
        <taxon>Pseudomonadati</taxon>
        <taxon>Bacteroidota</taxon>
        <taxon>Bacteroidia</taxon>
        <taxon>Bacteroidales</taxon>
        <taxon>Bacteroidaceae</taxon>
        <taxon>Phocaeicola</taxon>
    </lineage>
</organism>
<dbReference type="SUPFAM" id="SSF52518">
    <property type="entry name" value="Thiamin diphosphate-binding fold (THDP-binding)"/>
    <property type="match status" value="2"/>
</dbReference>
<dbReference type="EC" id="2.2.1.9" evidence="8"/>
<dbReference type="Pfam" id="PF02775">
    <property type="entry name" value="TPP_enzyme_C"/>
    <property type="match status" value="1"/>
</dbReference>
<name>A0A174NLH9_PHOVU</name>
<evidence type="ECO:0000256" key="2">
    <source>
        <dbReference type="ARBA" id="ARBA00022723"/>
    </source>
</evidence>
<keyword evidence="2" id="KW-0479">Metal-binding</keyword>
<evidence type="ECO:0000259" key="6">
    <source>
        <dbReference type="Pfam" id="PF02775"/>
    </source>
</evidence>
<dbReference type="InterPro" id="IPR029061">
    <property type="entry name" value="THDP-binding"/>
</dbReference>
<evidence type="ECO:0000313" key="10">
    <source>
        <dbReference type="Proteomes" id="UP000095333"/>
    </source>
</evidence>
<evidence type="ECO:0000256" key="4">
    <source>
        <dbReference type="ARBA" id="ARBA00023052"/>
    </source>
</evidence>
<evidence type="ECO:0000313" key="8">
    <source>
        <dbReference type="EMBL" id="CUP47737.1"/>
    </source>
</evidence>
<evidence type="ECO:0000259" key="7">
    <source>
        <dbReference type="Pfam" id="PF02776"/>
    </source>
</evidence>
<dbReference type="EMBL" id="JAJCQG010000057">
    <property type="protein sequence ID" value="MCB7282526.1"/>
    <property type="molecule type" value="Genomic_DNA"/>
</dbReference>
<dbReference type="InterPro" id="IPR011766">
    <property type="entry name" value="TPP_enzyme_TPP-bd"/>
</dbReference>
<dbReference type="Proteomes" id="UP000095333">
    <property type="component" value="Unassembled WGS sequence"/>
</dbReference>